<keyword evidence="8" id="KW-1185">Reference proteome</keyword>
<dbReference type="Gene3D" id="3.40.190.10">
    <property type="entry name" value="Periplasmic binding protein-like II"/>
    <property type="match status" value="2"/>
</dbReference>
<accession>A0ABW1X6M5</accession>
<evidence type="ECO:0000313" key="7">
    <source>
        <dbReference type="EMBL" id="MFC6397541.1"/>
    </source>
</evidence>
<reference evidence="8" key="1">
    <citation type="journal article" date="2019" name="Int. J. Syst. Evol. Microbiol.">
        <title>The Global Catalogue of Microorganisms (GCM) 10K type strain sequencing project: providing services to taxonomists for standard genome sequencing and annotation.</title>
        <authorList>
            <consortium name="The Broad Institute Genomics Platform"/>
            <consortium name="The Broad Institute Genome Sequencing Center for Infectious Disease"/>
            <person name="Wu L."/>
            <person name="Ma J."/>
        </authorList>
    </citation>
    <scope>NUCLEOTIDE SEQUENCE [LARGE SCALE GENOMIC DNA]</scope>
    <source>
        <strain evidence="8">CGMCC 1.15277</strain>
    </source>
</reference>
<keyword evidence="4" id="KW-0804">Transcription</keyword>
<dbReference type="PANTHER" id="PTHR30346:SF0">
    <property type="entry name" value="HCA OPERON TRANSCRIPTIONAL ACTIVATOR HCAR"/>
    <property type="match status" value="1"/>
</dbReference>
<evidence type="ECO:0000256" key="1">
    <source>
        <dbReference type="ARBA" id="ARBA00009437"/>
    </source>
</evidence>
<evidence type="ECO:0000259" key="6">
    <source>
        <dbReference type="Pfam" id="PF03466"/>
    </source>
</evidence>
<sequence>MSENTLPAAGLRIGHVRGVTLTKWRRIWDERFRDPIVVEEVPDAAQLDGLRAGTLDMCFVRLPIDREGLHAIPLYEEQMVVWTSKEHLFAAADEVSMADLASEETVLNELDDTALDRVLAGVAVLVVPMSIARGASRRDLVYRPVTDADPSPIALAWRQGDENPLLEEFVGVVRGRSADSSRTQQERAASGSKPAPARPRSRDKRNQPRKPRRGH</sequence>
<feature type="domain" description="LysR substrate-binding" evidence="6">
    <location>
        <begin position="38"/>
        <end position="110"/>
    </location>
</feature>
<dbReference type="Pfam" id="PF03466">
    <property type="entry name" value="LysR_substrate"/>
    <property type="match status" value="1"/>
</dbReference>
<keyword evidence="2" id="KW-0805">Transcription regulation</keyword>
<dbReference type="PANTHER" id="PTHR30346">
    <property type="entry name" value="TRANSCRIPTIONAL DUAL REGULATOR HCAR-RELATED"/>
    <property type="match status" value="1"/>
</dbReference>
<gene>
    <name evidence="7" type="ORF">ACFP57_11190</name>
</gene>
<dbReference type="SUPFAM" id="SSF53850">
    <property type="entry name" value="Periplasmic binding protein-like II"/>
    <property type="match status" value="1"/>
</dbReference>
<evidence type="ECO:0000256" key="4">
    <source>
        <dbReference type="ARBA" id="ARBA00023163"/>
    </source>
</evidence>
<dbReference type="EMBL" id="JBHSUA010000020">
    <property type="protein sequence ID" value="MFC6397541.1"/>
    <property type="molecule type" value="Genomic_DNA"/>
</dbReference>
<comment type="similarity">
    <text evidence="1">Belongs to the LysR transcriptional regulatory family.</text>
</comment>
<evidence type="ECO:0000256" key="3">
    <source>
        <dbReference type="ARBA" id="ARBA00023125"/>
    </source>
</evidence>
<dbReference type="InterPro" id="IPR005119">
    <property type="entry name" value="LysR_subst-bd"/>
</dbReference>
<evidence type="ECO:0000313" key="8">
    <source>
        <dbReference type="Proteomes" id="UP001596266"/>
    </source>
</evidence>
<feature type="compositionally biased region" description="Basic residues" evidence="5">
    <location>
        <begin position="199"/>
        <end position="215"/>
    </location>
</feature>
<evidence type="ECO:0000256" key="5">
    <source>
        <dbReference type="SAM" id="MobiDB-lite"/>
    </source>
</evidence>
<feature type="region of interest" description="Disordered" evidence="5">
    <location>
        <begin position="174"/>
        <end position="215"/>
    </location>
</feature>
<organism evidence="7 8">
    <name type="scientific">Luteococcus sanguinis</name>
    <dbReference type="NCBI Taxonomy" id="174038"/>
    <lineage>
        <taxon>Bacteria</taxon>
        <taxon>Bacillati</taxon>
        <taxon>Actinomycetota</taxon>
        <taxon>Actinomycetes</taxon>
        <taxon>Propionibacteriales</taxon>
        <taxon>Propionibacteriaceae</taxon>
        <taxon>Luteococcus</taxon>
    </lineage>
</organism>
<proteinExistence type="inferred from homology"/>
<dbReference type="RefSeq" id="WP_343885844.1">
    <property type="nucleotide sequence ID" value="NZ_BAAAKI010000010.1"/>
</dbReference>
<protein>
    <submittedName>
        <fullName evidence="7">LysR substrate-binding domain-containing protein</fullName>
    </submittedName>
</protein>
<dbReference type="Gene3D" id="3.40.190.290">
    <property type="match status" value="1"/>
</dbReference>
<feature type="compositionally biased region" description="Polar residues" evidence="5">
    <location>
        <begin position="178"/>
        <end position="187"/>
    </location>
</feature>
<evidence type="ECO:0000256" key="2">
    <source>
        <dbReference type="ARBA" id="ARBA00023015"/>
    </source>
</evidence>
<comment type="caution">
    <text evidence="7">The sequence shown here is derived from an EMBL/GenBank/DDBJ whole genome shotgun (WGS) entry which is preliminary data.</text>
</comment>
<dbReference type="Proteomes" id="UP001596266">
    <property type="component" value="Unassembled WGS sequence"/>
</dbReference>
<name>A0ABW1X6M5_9ACTN</name>
<keyword evidence="3" id="KW-0238">DNA-binding</keyword>